<sequence length="75" mass="8565">MITVHNGKDNVPNNLETLKSGQATQWLEATEMEIWPLLKNSAYDLVKRKDVAAFQLDTFSMSKFTLTKRTFSRSA</sequence>
<keyword evidence="2" id="KW-1185">Reference proteome</keyword>
<evidence type="ECO:0000313" key="1">
    <source>
        <dbReference type="EMBL" id="GMG42374.1"/>
    </source>
</evidence>
<gene>
    <name evidence="1" type="ORF">Amon01_000659200</name>
</gene>
<name>A0A9W6Z1W6_AMBMO</name>
<dbReference type="Proteomes" id="UP001165063">
    <property type="component" value="Unassembled WGS sequence"/>
</dbReference>
<organism evidence="1 2">
    <name type="scientific">Ambrosiozyma monospora</name>
    <name type="common">Yeast</name>
    <name type="synonym">Endomycopsis monosporus</name>
    <dbReference type="NCBI Taxonomy" id="43982"/>
    <lineage>
        <taxon>Eukaryota</taxon>
        <taxon>Fungi</taxon>
        <taxon>Dikarya</taxon>
        <taxon>Ascomycota</taxon>
        <taxon>Saccharomycotina</taxon>
        <taxon>Pichiomycetes</taxon>
        <taxon>Pichiales</taxon>
        <taxon>Pichiaceae</taxon>
        <taxon>Ambrosiozyma</taxon>
    </lineage>
</organism>
<dbReference type="AlphaFoldDB" id="A0A9W6Z1W6"/>
<proteinExistence type="predicted"/>
<dbReference type="EMBL" id="BSXU01004273">
    <property type="protein sequence ID" value="GMG42374.1"/>
    <property type="molecule type" value="Genomic_DNA"/>
</dbReference>
<protein>
    <submittedName>
        <fullName evidence="1">Unnamed protein product</fullName>
    </submittedName>
</protein>
<accession>A0A9W6Z1W6</accession>
<reference evidence="1" key="1">
    <citation type="submission" date="2023-04" db="EMBL/GenBank/DDBJ databases">
        <title>Ambrosiozyma monospora NBRC 1965.</title>
        <authorList>
            <person name="Ichikawa N."/>
            <person name="Sato H."/>
            <person name="Tonouchi N."/>
        </authorList>
    </citation>
    <scope>NUCLEOTIDE SEQUENCE</scope>
    <source>
        <strain evidence="1">NBRC 1965</strain>
    </source>
</reference>
<comment type="caution">
    <text evidence="1">The sequence shown here is derived from an EMBL/GenBank/DDBJ whole genome shotgun (WGS) entry which is preliminary data.</text>
</comment>
<evidence type="ECO:0000313" key="2">
    <source>
        <dbReference type="Proteomes" id="UP001165063"/>
    </source>
</evidence>